<feature type="region of interest" description="Disordered" evidence="1">
    <location>
        <begin position="432"/>
        <end position="459"/>
    </location>
</feature>
<organism evidence="3 4">
    <name type="scientific">Miscanthus lutarioriparius</name>
    <dbReference type="NCBI Taxonomy" id="422564"/>
    <lineage>
        <taxon>Eukaryota</taxon>
        <taxon>Viridiplantae</taxon>
        <taxon>Streptophyta</taxon>
        <taxon>Embryophyta</taxon>
        <taxon>Tracheophyta</taxon>
        <taxon>Spermatophyta</taxon>
        <taxon>Magnoliopsida</taxon>
        <taxon>Liliopsida</taxon>
        <taxon>Poales</taxon>
        <taxon>Poaceae</taxon>
        <taxon>PACMAD clade</taxon>
        <taxon>Panicoideae</taxon>
        <taxon>Andropogonodae</taxon>
        <taxon>Andropogoneae</taxon>
        <taxon>Saccharinae</taxon>
        <taxon>Miscanthus</taxon>
    </lineage>
</organism>
<evidence type="ECO:0000259" key="2">
    <source>
        <dbReference type="Pfam" id="PF07762"/>
    </source>
</evidence>
<sequence>MSAHRRSRHRRSSESSSSGSRSTFRSSMRAPTTETDDDAPGGHRRLKRSYASLPVRRSPASHHSWVLLNRAGARRDSFSGDRTTSAMSRTSKGEEISVSFELVEPPGTSVLTFDWPPRLSTTPRKSSGNVIAAHRDVVLFAITSYDENTYRPSSVIDLFVYQASLDPSRRRRPSLLLLPSAGGPVIYAHRLGNGEIDVAGDGNDVRLFRSGSGQWESFQNLHVHGANGGRDLRWWSTDAVVPYGRRYMIWADYYRGMVIMDLSSETTNPPAPPRLRYVPLPVDMVGDPEEPEWGSRGCPKASRSVCVTRHGVKFVSVDTQHWSNFGVGNQHVLTWSHRFRITTWSLREHDYKWRKDATMHEQEFWDAFDGGDRIRFPHVQPRFPVVDVDNPDVVVFRLEEQCAYPDEPKWMIEVDMRKKVLLAATAYSKSKKESDGLSHDAETINSARMKSGFDPIPSELSRYLDGGRACKKRRQ</sequence>
<keyword evidence="4" id="KW-1185">Reference proteome</keyword>
<feature type="compositionally biased region" description="Basic and acidic residues" evidence="1">
    <location>
        <begin position="432"/>
        <end position="442"/>
    </location>
</feature>
<feature type="domain" description="DUF1618" evidence="2">
    <location>
        <begin position="250"/>
        <end position="394"/>
    </location>
</feature>
<feature type="compositionally biased region" description="Low complexity" evidence="1">
    <location>
        <begin position="14"/>
        <end position="29"/>
    </location>
</feature>
<gene>
    <name evidence="3" type="ORF">NCGR_LOCUS41340</name>
</gene>
<proteinExistence type="predicted"/>
<dbReference type="AlphaFoldDB" id="A0A811QNU6"/>
<evidence type="ECO:0000313" key="3">
    <source>
        <dbReference type="EMBL" id="CAD6257857.1"/>
    </source>
</evidence>
<dbReference type="Pfam" id="PF07762">
    <property type="entry name" value="DUF1618"/>
    <property type="match status" value="1"/>
</dbReference>
<dbReference type="OrthoDB" id="604127at2759"/>
<name>A0A811QNU6_9POAL</name>
<evidence type="ECO:0000256" key="1">
    <source>
        <dbReference type="SAM" id="MobiDB-lite"/>
    </source>
</evidence>
<dbReference type="PANTHER" id="PTHR33074">
    <property type="entry name" value="EXPRESSED PROTEIN-RELATED"/>
    <property type="match status" value="1"/>
</dbReference>
<accession>A0A811QNU6</accession>
<dbReference type="EMBL" id="CAJGYO010000010">
    <property type="protein sequence ID" value="CAD6257857.1"/>
    <property type="molecule type" value="Genomic_DNA"/>
</dbReference>
<feature type="compositionally biased region" description="Basic residues" evidence="1">
    <location>
        <begin position="1"/>
        <end position="11"/>
    </location>
</feature>
<dbReference type="InterPro" id="IPR011676">
    <property type="entry name" value="DUF1618"/>
</dbReference>
<reference evidence="3" key="1">
    <citation type="submission" date="2020-10" db="EMBL/GenBank/DDBJ databases">
        <authorList>
            <person name="Han B."/>
            <person name="Lu T."/>
            <person name="Zhao Q."/>
            <person name="Huang X."/>
            <person name="Zhao Y."/>
        </authorList>
    </citation>
    <scope>NUCLEOTIDE SEQUENCE</scope>
</reference>
<comment type="caution">
    <text evidence="3">The sequence shown here is derived from an EMBL/GenBank/DDBJ whole genome shotgun (WGS) entry which is preliminary data.</text>
</comment>
<evidence type="ECO:0000313" key="4">
    <source>
        <dbReference type="Proteomes" id="UP000604825"/>
    </source>
</evidence>
<feature type="region of interest" description="Disordered" evidence="1">
    <location>
        <begin position="1"/>
        <end position="45"/>
    </location>
</feature>
<protein>
    <recommendedName>
        <fullName evidence="2">DUF1618 domain-containing protein</fullName>
    </recommendedName>
</protein>
<dbReference type="PANTHER" id="PTHR33074:SF75">
    <property type="entry name" value="OS01G0189800 PROTEIN"/>
    <property type="match status" value="1"/>
</dbReference>
<dbReference type="Proteomes" id="UP000604825">
    <property type="component" value="Unassembled WGS sequence"/>
</dbReference>